<dbReference type="EMBL" id="VSRR010009848">
    <property type="protein sequence ID" value="MPC50971.1"/>
    <property type="molecule type" value="Genomic_DNA"/>
</dbReference>
<evidence type="ECO:0000313" key="2">
    <source>
        <dbReference type="Proteomes" id="UP000324222"/>
    </source>
</evidence>
<gene>
    <name evidence="1" type="primary">Cadps_2</name>
    <name evidence="1" type="ORF">E2C01_044806</name>
</gene>
<reference evidence="1 2" key="1">
    <citation type="submission" date="2019-05" db="EMBL/GenBank/DDBJ databases">
        <title>Another draft genome of Portunus trituberculatus and its Hox gene families provides insights of decapod evolution.</title>
        <authorList>
            <person name="Jeong J.-H."/>
            <person name="Song I."/>
            <person name="Kim S."/>
            <person name="Choi T."/>
            <person name="Kim D."/>
            <person name="Ryu S."/>
            <person name="Kim W."/>
        </authorList>
    </citation>
    <scope>NUCLEOTIDE SEQUENCE [LARGE SCALE GENOMIC DNA]</scope>
    <source>
        <tissue evidence="1">Muscle</tissue>
    </source>
</reference>
<accession>A0A5B7FU17</accession>
<name>A0A5B7FU17_PORTR</name>
<sequence length="123" mass="13812">MSRVSVSLDRTEALGRNTMYRQNVSGSGKELGKAYINFARNSMDQIRQKVNDELWILNLFESNVRPHGCKQKRPQPSCPTCPTGPPHPVDLCCRKNNIVLRIHPSCRPTLPTGPPQPFDSLLS</sequence>
<organism evidence="1 2">
    <name type="scientific">Portunus trituberculatus</name>
    <name type="common">Swimming crab</name>
    <name type="synonym">Neptunus trituberculatus</name>
    <dbReference type="NCBI Taxonomy" id="210409"/>
    <lineage>
        <taxon>Eukaryota</taxon>
        <taxon>Metazoa</taxon>
        <taxon>Ecdysozoa</taxon>
        <taxon>Arthropoda</taxon>
        <taxon>Crustacea</taxon>
        <taxon>Multicrustacea</taxon>
        <taxon>Malacostraca</taxon>
        <taxon>Eumalacostraca</taxon>
        <taxon>Eucarida</taxon>
        <taxon>Decapoda</taxon>
        <taxon>Pleocyemata</taxon>
        <taxon>Brachyura</taxon>
        <taxon>Eubrachyura</taxon>
        <taxon>Portunoidea</taxon>
        <taxon>Portunidae</taxon>
        <taxon>Portuninae</taxon>
        <taxon>Portunus</taxon>
    </lineage>
</organism>
<dbReference type="Proteomes" id="UP000324222">
    <property type="component" value="Unassembled WGS sequence"/>
</dbReference>
<dbReference type="OrthoDB" id="10063282at2759"/>
<proteinExistence type="predicted"/>
<comment type="caution">
    <text evidence="1">The sequence shown here is derived from an EMBL/GenBank/DDBJ whole genome shotgun (WGS) entry which is preliminary data.</text>
</comment>
<protein>
    <submittedName>
        <fullName evidence="1">Calcium-dependent secretion activator</fullName>
    </submittedName>
</protein>
<dbReference type="AlphaFoldDB" id="A0A5B7FU17"/>
<evidence type="ECO:0000313" key="1">
    <source>
        <dbReference type="EMBL" id="MPC50971.1"/>
    </source>
</evidence>
<keyword evidence="2" id="KW-1185">Reference proteome</keyword>